<accession>A0A3N0Z6U0</accession>
<evidence type="ECO:0000313" key="1">
    <source>
        <dbReference type="EMBL" id="ROL54043.1"/>
    </source>
</evidence>
<proteinExistence type="predicted"/>
<sequence length="190" mass="21152">MGRRIISPPLIPLDVLPLPTWPLKEKLCSWTRISPTSAISEPFGNANHPRTAMRESRHFGKPRPAACNLTSAISRALLKEAKRLICQSGECEHWRGGSKINEDRFIQVYGLCPLVLIRQRCVVNKAASCYGVLACTQLVNKRLHISLRLSSNALSAGAKPQADYCQAYPMIFRLFCNATTRLLTCRSCNA</sequence>
<gene>
    <name evidence="1" type="ORF">DPX16_10466</name>
</gene>
<reference evidence="1 2" key="1">
    <citation type="submission" date="2018-10" db="EMBL/GenBank/DDBJ databases">
        <title>Genome assembly for a Yunnan-Guizhou Plateau 3E fish, Anabarilius grahami (Regan), and its evolutionary and genetic applications.</title>
        <authorList>
            <person name="Jiang W."/>
        </authorList>
    </citation>
    <scope>NUCLEOTIDE SEQUENCE [LARGE SCALE GENOMIC DNA]</scope>
    <source>
        <strain evidence="1">AG-KIZ</strain>
        <tissue evidence="1">Muscle</tissue>
    </source>
</reference>
<keyword evidence="2" id="KW-1185">Reference proteome</keyword>
<dbReference type="AlphaFoldDB" id="A0A3N0Z6U0"/>
<protein>
    <submittedName>
        <fullName evidence="1">Uncharacterized protein</fullName>
    </submittedName>
</protein>
<organism evidence="1 2">
    <name type="scientific">Anabarilius grahami</name>
    <name type="common">Kanglang fish</name>
    <name type="synonym">Barilius grahami</name>
    <dbReference type="NCBI Taxonomy" id="495550"/>
    <lineage>
        <taxon>Eukaryota</taxon>
        <taxon>Metazoa</taxon>
        <taxon>Chordata</taxon>
        <taxon>Craniata</taxon>
        <taxon>Vertebrata</taxon>
        <taxon>Euteleostomi</taxon>
        <taxon>Actinopterygii</taxon>
        <taxon>Neopterygii</taxon>
        <taxon>Teleostei</taxon>
        <taxon>Ostariophysi</taxon>
        <taxon>Cypriniformes</taxon>
        <taxon>Xenocyprididae</taxon>
        <taxon>Xenocypridinae</taxon>
        <taxon>Xenocypridinae incertae sedis</taxon>
        <taxon>Anabarilius</taxon>
    </lineage>
</organism>
<dbReference type="Proteomes" id="UP000281406">
    <property type="component" value="Unassembled WGS sequence"/>
</dbReference>
<name>A0A3N0Z6U0_ANAGA</name>
<dbReference type="EMBL" id="RJVU01007007">
    <property type="protein sequence ID" value="ROL54043.1"/>
    <property type="molecule type" value="Genomic_DNA"/>
</dbReference>
<evidence type="ECO:0000313" key="2">
    <source>
        <dbReference type="Proteomes" id="UP000281406"/>
    </source>
</evidence>
<comment type="caution">
    <text evidence="1">The sequence shown here is derived from an EMBL/GenBank/DDBJ whole genome shotgun (WGS) entry which is preliminary data.</text>
</comment>